<dbReference type="PROSITE" id="PS50235">
    <property type="entry name" value="USP_3"/>
    <property type="match status" value="1"/>
</dbReference>
<evidence type="ECO:0000259" key="6">
    <source>
        <dbReference type="PROSITE" id="PS50235"/>
    </source>
</evidence>
<dbReference type="AlphaFoldDB" id="M7NX10"/>
<feature type="domain" description="UBP-type" evidence="7">
    <location>
        <begin position="24"/>
        <end position="149"/>
    </location>
</feature>
<dbReference type="PROSITE" id="PS50271">
    <property type="entry name" value="ZF_UBP"/>
    <property type="match status" value="1"/>
</dbReference>
<keyword evidence="5" id="KW-0833">Ubl conjugation pathway</keyword>
<dbReference type="InterPro" id="IPR018200">
    <property type="entry name" value="USP_CS"/>
</dbReference>
<dbReference type="InterPro" id="IPR050164">
    <property type="entry name" value="Peptidase_C19"/>
</dbReference>
<dbReference type="InterPro" id="IPR001394">
    <property type="entry name" value="Peptidase_C19_UCH"/>
</dbReference>
<dbReference type="Pfam" id="PF00443">
    <property type="entry name" value="UCH"/>
    <property type="match status" value="1"/>
</dbReference>
<dbReference type="Proteomes" id="UP000011958">
    <property type="component" value="Unassembled WGS sequence"/>
</dbReference>
<dbReference type="GO" id="GO:0005829">
    <property type="term" value="C:cytosol"/>
    <property type="evidence" value="ECO:0007669"/>
    <property type="project" value="TreeGrafter"/>
</dbReference>
<dbReference type="EC" id="3.4.19.12" evidence="5"/>
<dbReference type="EMBL" id="AFWA02000005">
    <property type="protein sequence ID" value="EMR11822.1"/>
    <property type="molecule type" value="Genomic_DNA"/>
</dbReference>
<evidence type="ECO:0000313" key="9">
    <source>
        <dbReference type="Proteomes" id="UP000011958"/>
    </source>
</evidence>
<evidence type="ECO:0000313" key="8">
    <source>
        <dbReference type="EMBL" id="EMR11822.1"/>
    </source>
</evidence>
<dbReference type="PROSITE" id="PS00973">
    <property type="entry name" value="USP_2"/>
    <property type="match status" value="1"/>
</dbReference>
<keyword evidence="1" id="KW-0479">Metal-binding</keyword>
<keyword evidence="3" id="KW-0862">Zinc</keyword>
<dbReference type="SUPFAM" id="SSF57850">
    <property type="entry name" value="RING/U-box"/>
    <property type="match status" value="1"/>
</dbReference>
<dbReference type="OMA" id="NVSCNCI"/>
<evidence type="ECO:0000259" key="7">
    <source>
        <dbReference type="PROSITE" id="PS50271"/>
    </source>
</evidence>
<dbReference type="GO" id="GO:0016579">
    <property type="term" value="P:protein deubiquitination"/>
    <property type="evidence" value="ECO:0007669"/>
    <property type="project" value="InterPro"/>
</dbReference>
<keyword evidence="5" id="KW-0788">Thiol protease</keyword>
<dbReference type="Pfam" id="PF02148">
    <property type="entry name" value="zf-UBP"/>
    <property type="match status" value="1"/>
</dbReference>
<dbReference type="GO" id="GO:0005634">
    <property type="term" value="C:nucleus"/>
    <property type="evidence" value="ECO:0007669"/>
    <property type="project" value="TreeGrafter"/>
</dbReference>
<dbReference type="GO" id="GO:0000124">
    <property type="term" value="C:SAGA complex"/>
    <property type="evidence" value="ECO:0007669"/>
    <property type="project" value="EnsemblFungi"/>
</dbReference>
<proteinExistence type="inferred from homology"/>
<keyword evidence="9" id="KW-1185">Reference proteome</keyword>
<keyword evidence="5" id="KW-0645">Protease</keyword>
<reference evidence="9" key="1">
    <citation type="journal article" date="2016" name="Nat. Commun.">
        <title>Genome analysis of three Pneumocystis species reveals adaptation mechanisms to life exclusively in mammalian hosts.</title>
        <authorList>
            <person name="Ma L."/>
            <person name="Chen Z."/>
            <person name="Huang D.W."/>
            <person name="Kutty G."/>
            <person name="Ishihara M."/>
            <person name="Wang H."/>
            <person name="Abouelleil A."/>
            <person name="Bishop L."/>
            <person name="Davey E."/>
            <person name="Deng R."/>
            <person name="Deng X."/>
            <person name="Fan L."/>
            <person name="Fantoni G."/>
            <person name="Fitzgerald M."/>
            <person name="Gogineni E."/>
            <person name="Goldberg J.M."/>
            <person name="Handley G."/>
            <person name="Hu X."/>
            <person name="Huber C."/>
            <person name="Jiao X."/>
            <person name="Jones K."/>
            <person name="Levin J.Z."/>
            <person name="Liu Y."/>
            <person name="Macdonald P."/>
            <person name="Melnikov A."/>
            <person name="Raley C."/>
            <person name="Sassi M."/>
            <person name="Sherman B.T."/>
            <person name="Song X."/>
            <person name="Sykes S."/>
            <person name="Tran B."/>
            <person name="Walsh L."/>
            <person name="Xia Y."/>
            <person name="Yang J."/>
            <person name="Young S."/>
            <person name="Zeng Q."/>
            <person name="Zheng X."/>
            <person name="Stephens R."/>
            <person name="Nusbaum C."/>
            <person name="Birren B.W."/>
            <person name="Azadi P."/>
            <person name="Lempicki R.A."/>
            <person name="Cuomo C.A."/>
            <person name="Kovacs J.A."/>
        </authorList>
    </citation>
    <scope>NUCLEOTIDE SEQUENCE [LARGE SCALE GENOMIC DNA]</scope>
    <source>
        <strain evidence="9">B123</strain>
    </source>
</reference>
<comment type="similarity">
    <text evidence="5">Belongs to the peptidase C19 family.</text>
</comment>
<dbReference type="SUPFAM" id="SSF54001">
    <property type="entry name" value="Cysteine proteinases"/>
    <property type="match status" value="1"/>
</dbReference>
<dbReference type="InterPro" id="IPR028889">
    <property type="entry name" value="USP"/>
</dbReference>
<protein>
    <recommendedName>
        <fullName evidence="5">Ubiquitin carboxyl-terminal hydrolase</fullName>
        <ecNumber evidence="5">3.4.19.12</ecNumber>
    </recommendedName>
</protein>
<dbReference type="VEuPathDB" id="FungiDB:PNEG_00247"/>
<dbReference type="InterPro" id="IPR013083">
    <property type="entry name" value="Znf_RING/FYVE/PHD"/>
</dbReference>
<evidence type="ECO:0000256" key="4">
    <source>
        <dbReference type="PROSITE-ProRule" id="PRU00502"/>
    </source>
</evidence>
<dbReference type="GO" id="GO:0004843">
    <property type="term" value="F:cysteine-type deubiquitinase activity"/>
    <property type="evidence" value="ECO:0007669"/>
    <property type="project" value="UniProtKB-UniRule"/>
</dbReference>
<dbReference type="eggNOG" id="KOG1867">
    <property type="taxonomic scope" value="Eukaryota"/>
</dbReference>
<dbReference type="Gene3D" id="3.90.70.10">
    <property type="entry name" value="Cysteine proteinases"/>
    <property type="match status" value="1"/>
</dbReference>
<dbReference type="HOGENOM" id="CLU_008279_11_2_1"/>
<dbReference type="Gene3D" id="3.30.40.10">
    <property type="entry name" value="Zinc/RING finger domain, C3HC4 (zinc finger)"/>
    <property type="match status" value="1"/>
</dbReference>
<dbReference type="RefSeq" id="XP_007872117.1">
    <property type="nucleotide sequence ID" value="XM_007873926.1"/>
</dbReference>
<comment type="catalytic activity">
    <reaction evidence="5">
        <text>Thiol-dependent hydrolysis of ester, thioester, amide, peptide and isopeptide bonds formed by the C-terminal Gly of ubiquitin (a 76-residue protein attached to proteins as an intracellular targeting signal).</text>
        <dbReference type="EC" id="3.4.19.12"/>
    </reaction>
</comment>
<keyword evidence="2 4" id="KW-0863">Zinc-finger</keyword>
<dbReference type="PROSITE" id="PS00972">
    <property type="entry name" value="USP_1"/>
    <property type="match status" value="1"/>
</dbReference>
<organism evidence="8 9">
    <name type="scientific">Pneumocystis murina (strain B123)</name>
    <name type="common">Mouse pneumocystis pneumonia agent</name>
    <name type="synonym">Pneumocystis carinii f. sp. muris</name>
    <dbReference type="NCBI Taxonomy" id="1069680"/>
    <lineage>
        <taxon>Eukaryota</taxon>
        <taxon>Fungi</taxon>
        <taxon>Dikarya</taxon>
        <taxon>Ascomycota</taxon>
        <taxon>Taphrinomycotina</taxon>
        <taxon>Pneumocystomycetes</taxon>
        <taxon>Pneumocystaceae</taxon>
        <taxon>Pneumocystis</taxon>
    </lineage>
</organism>
<dbReference type="STRING" id="1069680.M7NX10"/>
<feature type="domain" description="USP" evidence="6">
    <location>
        <begin position="188"/>
        <end position="517"/>
    </location>
</feature>
<dbReference type="GO" id="GO:0008270">
    <property type="term" value="F:zinc ion binding"/>
    <property type="evidence" value="ECO:0007669"/>
    <property type="project" value="UniProtKB-KW"/>
</dbReference>
<dbReference type="OrthoDB" id="289038at2759"/>
<gene>
    <name evidence="8" type="ORF">PNEG_00247</name>
</gene>
<dbReference type="GO" id="GO:0006508">
    <property type="term" value="P:proteolysis"/>
    <property type="evidence" value="ECO:0007669"/>
    <property type="project" value="UniProtKB-KW"/>
</dbReference>
<name>M7NX10_PNEMU</name>
<keyword evidence="5" id="KW-0378">Hydrolase</keyword>
<dbReference type="PANTHER" id="PTHR24006:SF937">
    <property type="entry name" value="UBIQUITIN CARBOXYL-TERMINAL HYDROLASE"/>
    <property type="match status" value="1"/>
</dbReference>
<dbReference type="InterPro" id="IPR001607">
    <property type="entry name" value="Znf_UBP"/>
</dbReference>
<evidence type="ECO:0000256" key="5">
    <source>
        <dbReference type="RuleBase" id="RU366025"/>
    </source>
</evidence>
<evidence type="ECO:0000256" key="1">
    <source>
        <dbReference type="ARBA" id="ARBA00022723"/>
    </source>
</evidence>
<sequence length="523" mass="60718">MYLSTLILILLVKNNKKKISKYMSGCDHVWQLLSSPSKDFVCKTYFLAVNAIYFHKISKCERRSFSYKVFQKCSICHDFLKRTFLCLQCSHIGCWRRKHADIHSRIKNHVFAIDSYNGYLYCFACNDFVYDEFFEKIYLLAKRRLNLGLLNVKNSTYLLNKELKMTIENLDYLNEDDARVICCGDGLRGIQNMGATCFMNVIIQCLVHNPIFRNYFLSDSHIIKDCLQDNCSCCAMDTVIAEFFSKKDFSIPFGPCAFLEVMWKLSKELKGYAEQDAHEFFVCLMSLIHNHSGSKIDSTCDCVAHRTFSGILQSDVTCSACGNMTSTMDPIMDVSLELKIKRTPEIKSPSGEHLVRSLQECLQIFTSAESLANNEYKCSKCLSVSEKAIKQLKFKRIPLVICFQLKRFEHSSTPTKIDTHVSFSFQLDMFPYIVQDNYTNYNDDCVYDLLCVVCHQGQINTGHYTCFARSNDNWFQFDDTTINIANEKTVLASNAYDCVFLYLDLIEYRYLLFYIRRKLSYRF</sequence>
<dbReference type="GeneID" id="19893945"/>
<dbReference type="PANTHER" id="PTHR24006">
    <property type="entry name" value="UBIQUITIN CARBOXYL-TERMINAL HYDROLASE"/>
    <property type="match status" value="1"/>
</dbReference>
<dbReference type="InterPro" id="IPR038765">
    <property type="entry name" value="Papain-like_cys_pep_sf"/>
</dbReference>
<evidence type="ECO:0000256" key="2">
    <source>
        <dbReference type="ARBA" id="ARBA00022771"/>
    </source>
</evidence>
<accession>M7NX10</accession>
<dbReference type="SMART" id="SM00290">
    <property type="entry name" value="ZnF_UBP"/>
    <property type="match status" value="1"/>
</dbReference>
<evidence type="ECO:0000256" key="3">
    <source>
        <dbReference type="ARBA" id="ARBA00022833"/>
    </source>
</evidence>
<comment type="caution">
    <text evidence="8">The sequence shown here is derived from an EMBL/GenBank/DDBJ whole genome shotgun (WGS) entry which is preliminary data.</text>
</comment>